<evidence type="ECO:0000313" key="7">
    <source>
        <dbReference type="EMBL" id="SHJ83300.1"/>
    </source>
</evidence>
<evidence type="ECO:0000256" key="2">
    <source>
        <dbReference type="ARBA" id="ARBA00022649"/>
    </source>
</evidence>
<dbReference type="GO" id="GO:0016787">
    <property type="term" value="F:hydrolase activity"/>
    <property type="evidence" value="ECO:0007669"/>
    <property type="project" value="UniProtKB-KW"/>
</dbReference>
<dbReference type="InterPro" id="IPR009614">
    <property type="entry name" value="YoeB_toxin"/>
</dbReference>
<evidence type="ECO:0000256" key="6">
    <source>
        <dbReference type="ARBA" id="ARBA00030388"/>
    </source>
</evidence>
<dbReference type="GO" id="GO:0006401">
    <property type="term" value="P:RNA catabolic process"/>
    <property type="evidence" value="ECO:0007669"/>
    <property type="project" value="InterPro"/>
</dbReference>
<dbReference type="NCBIfam" id="TIGR02116">
    <property type="entry name" value="toxin_Txe_YoeB"/>
    <property type="match status" value="1"/>
</dbReference>
<dbReference type="OrthoDB" id="9801102at2"/>
<reference evidence="7 8" key="1">
    <citation type="submission" date="2016-11" db="EMBL/GenBank/DDBJ databases">
        <authorList>
            <person name="Jaros S."/>
            <person name="Januszkiewicz K."/>
            <person name="Wedrychowicz H."/>
        </authorList>
    </citation>
    <scope>NUCLEOTIDE SEQUENCE [LARGE SCALE GENOMIC DNA]</scope>
    <source>
        <strain evidence="7 8">DSM 27063</strain>
    </source>
</reference>
<dbReference type="GO" id="GO:0045892">
    <property type="term" value="P:negative regulation of DNA-templated transcription"/>
    <property type="evidence" value="ECO:0007669"/>
    <property type="project" value="TreeGrafter"/>
</dbReference>
<evidence type="ECO:0000256" key="4">
    <source>
        <dbReference type="ARBA" id="ARBA00022759"/>
    </source>
</evidence>
<accession>A0A1M6MIW1</accession>
<keyword evidence="2" id="KW-1277">Toxin-antitoxin system</keyword>
<dbReference type="PANTHER" id="PTHR38039">
    <property type="entry name" value="TOXIN YOEB"/>
    <property type="match status" value="1"/>
</dbReference>
<dbReference type="Pfam" id="PF06769">
    <property type="entry name" value="YoeB_toxin"/>
    <property type="match status" value="1"/>
</dbReference>
<keyword evidence="3" id="KW-0540">Nuclease</keyword>
<dbReference type="Gene3D" id="3.30.2310.20">
    <property type="entry name" value="RelE-like"/>
    <property type="match status" value="1"/>
</dbReference>
<evidence type="ECO:0000313" key="8">
    <source>
        <dbReference type="Proteomes" id="UP000184050"/>
    </source>
</evidence>
<dbReference type="AlphaFoldDB" id="A0A1M6MIW1"/>
<sequence length="85" mass="10134">MKTIEFVPEAFKEYQHWIESDRKIALKIGDLIRDIIRNPFNGLGKPEALKHQFKGYWSRIINQEHRLVYKVTKNSVVIISCFSHY</sequence>
<keyword evidence="5" id="KW-0378">Hydrolase</keyword>
<dbReference type="SUPFAM" id="SSF143011">
    <property type="entry name" value="RelE-like"/>
    <property type="match status" value="1"/>
</dbReference>
<comment type="similarity">
    <text evidence="1">Belongs to the YoeB family.</text>
</comment>
<dbReference type="PANTHER" id="PTHR38039:SF1">
    <property type="entry name" value="TOXIN YOEB"/>
    <property type="match status" value="1"/>
</dbReference>
<protein>
    <recommendedName>
        <fullName evidence="6">Putative mRNA interferase YoeB</fullName>
    </recommendedName>
</protein>
<organism evidence="7 8">
    <name type="scientific">Tangfeifania diversioriginum</name>
    <dbReference type="NCBI Taxonomy" id="1168035"/>
    <lineage>
        <taxon>Bacteria</taxon>
        <taxon>Pseudomonadati</taxon>
        <taxon>Bacteroidota</taxon>
        <taxon>Bacteroidia</taxon>
        <taxon>Marinilabiliales</taxon>
        <taxon>Prolixibacteraceae</taxon>
        <taxon>Tangfeifania</taxon>
    </lineage>
</organism>
<dbReference type="InterPro" id="IPR035093">
    <property type="entry name" value="RelE/ParE_toxin_dom_sf"/>
</dbReference>
<dbReference type="Proteomes" id="UP000184050">
    <property type="component" value="Unassembled WGS sequence"/>
</dbReference>
<evidence type="ECO:0000256" key="1">
    <source>
        <dbReference type="ARBA" id="ARBA00008172"/>
    </source>
</evidence>
<dbReference type="GO" id="GO:0004519">
    <property type="term" value="F:endonuclease activity"/>
    <property type="evidence" value="ECO:0007669"/>
    <property type="project" value="UniProtKB-KW"/>
</dbReference>
<proteinExistence type="inferred from homology"/>
<gene>
    <name evidence="7" type="ORF">SAMN05444280_13324</name>
</gene>
<keyword evidence="8" id="KW-1185">Reference proteome</keyword>
<evidence type="ECO:0000256" key="3">
    <source>
        <dbReference type="ARBA" id="ARBA00022722"/>
    </source>
</evidence>
<evidence type="ECO:0000256" key="5">
    <source>
        <dbReference type="ARBA" id="ARBA00022801"/>
    </source>
</evidence>
<dbReference type="RefSeq" id="WP_073172542.1">
    <property type="nucleotide sequence ID" value="NZ_FQZE01000033.1"/>
</dbReference>
<name>A0A1M6MIW1_9BACT</name>
<dbReference type="STRING" id="1168035.SAMN05444280_13324"/>
<keyword evidence="4" id="KW-0255">Endonuclease</keyword>
<dbReference type="EMBL" id="FQZE01000033">
    <property type="protein sequence ID" value="SHJ83300.1"/>
    <property type="molecule type" value="Genomic_DNA"/>
</dbReference>